<evidence type="ECO:0000313" key="3">
    <source>
        <dbReference type="Proteomes" id="UP000593892"/>
    </source>
</evidence>
<dbReference type="PANTHER" id="PTHR38342:SF2">
    <property type="entry name" value="INNER MEMBRANE OR EXPORTED"/>
    <property type="match status" value="1"/>
</dbReference>
<gene>
    <name evidence="2" type="ORF">IRI77_10335</name>
</gene>
<dbReference type="InterPro" id="IPR035923">
    <property type="entry name" value="TT1751-like_sf"/>
</dbReference>
<reference evidence="2 3" key="1">
    <citation type="submission" date="2020-10" db="EMBL/GenBank/DDBJ databases">
        <title>Complete genome sequence of Paludibaculum fermentans P105T, a facultatively anaerobic acidobacterium capable of dissimilatory Fe(III) reduction.</title>
        <authorList>
            <person name="Dedysh S.N."/>
            <person name="Beletsky A.V."/>
            <person name="Kulichevskaya I.S."/>
            <person name="Mardanov A.V."/>
            <person name="Ravin N.V."/>
        </authorList>
    </citation>
    <scope>NUCLEOTIDE SEQUENCE [LARGE SCALE GENOMIC DNA]</scope>
    <source>
        <strain evidence="2 3">P105</strain>
    </source>
</reference>
<name>A0A7S7NV14_PALFE</name>
<dbReference type="Pfam" id="PF03625">
    <property type="entry name" value="DUF302"/>
    <property type="match status" value="1"/>
</dbReference>
<sequence length="131" mass="14123">MELPRRSGIVMRQSHYSVEQTLRRLQDQLRSRGISLFAVIDHSGEAGKAGLSMPNTKLLIFGNAKAGTPIMLASSSAALDLPLKILVSEDAAGDVWLTYNSPACLEARHGFPSDLTKMIEVVEDLAKSAGD</sequence>
<feature type="domain" description="DUF302" evidence="1">
    <location>
        <begin position="40"/>
        <end position="102"/>
    </location>
</feature>
<evidence type="ECO:0000313" key="2">
    <source>
        <dbReference type="EMBL" id="QOY90327.1"/>
    </source>
</evidence>
<dbReference type="Proteomes" id="UP000593892">
    <property type="component" value="Chromosome"/>
</dbReference>
<organism evidence="2 3">
    <name type="scientific">Paludibaculum fermentans</name>
    <dbReference type="NCBI Taxonomy" id="1473598"/>
    <lineage>
        <taxon>Bacteria</taxon>
        <taxon>Pseudomonadati</taxon>
        <taxon>Acidobacteriota</taxon>
        <taxon>Terriglobia</taxon>
        <taxon>Bryobacterales</taxon>
        <taxon>Bryobacteraceae</taxon>
        <taxon>Paludibaculum</taxon>
    </lineage>
</organism>
<protein>
    <submittedName>
        <fullName evidence="2">DUF302 domain-containing protein</fullName>
    </submittedName>
</protein>
<dbReference type="CDD" id="cd14797">
    <property type="entry name" value="DUF302"/>
    <property type="match status" value="1"/>
</dbReference>
<keyword evidence="3" id="KW-1185">Reference proteome</keyword>
<dbReference type="KEGG" id="pfer:IRI77_10335"/>
<dbReference type="SUPFAM" id="SSF103247">
    <property type="entry name" value="TT1751-like"/>
    <property type="match status" value="1"/>
</dbReference>
<dbReference type="PANTHER" id="PTHR38342">
    <property type="entry name" value="SLR5037 PROTEIN"/>
    <property type="match status" value="1"/>
</dbReference>
<dbReference type="Gene3D" id="3.30.310.70">
    <property type="entry name" value="TT1751-like domain"/>
    <property type="match status" value="1"/>
</dbReference>
<dbReference type="AlphaFoldDB" id="A0A7S7NV14"/>
<dbReference type="EMBL" id="CP063849">
    <property type="protein sequence ID" value="QOY90327.1"/>
    <property type="molecule type" value="Genomic_DNA"/>
</dbReference>
<dbReference type="InterPro" id="IPR005180">
    <property type="entry name" value="DUF302"/>
</dbReference>
<accession>A0A7S7NV14</accession>
<proteinExistence type="predicted"/>
<evidence type="ECO:0000259" key="1">
    <source>
        <dbReference type="Pfam" id="PF03625"/>
    </source>
</evidence>